<dbReference type="OrthoDB" id="2093070at2759"/>
<name>A0A1Y2AG33_9FUNG</name>
<keyword evidence="1" id="KW-1133">Transmembrane helix</keyword>
<evidence type="ECO:0000313" key="3">
    <source>
        <dbReference type="Proteomes" id="UP000193642"/>
    </source>
</evidence>
<dbReference type="EMBL" id="MCGO01000200">
    <property type="protein sequence ID" value="ORY21563.1"/>
    <property type="molecule type" value="Genomic_DNA"/>
</dbReference>
<sequence>MATAATKQQDIAMEDVKAQVKVNATLKPEEATKKEPQHQFIKDKLLIRVAIVIFFLLCVSWSVQWASVILPAWRGDEYHRGGLFEICGNCDLQLNKTTYQLYPGPLYEWKCEPFNDYVDRFAKIYEGVPGDGQKQALHAKTMIVVSRWFEVTSTSLDMIFGVTTIWAIVYPHIDRKKQIRNMQFALVGILLTPTFTLLDSFIQNTYWAMIGVGYFEKRGIQNFLYASGDMNWASSFTDFALQLGFLCWGVRRQYVLSLQGDEVAARGVV</sequence>
<comment type="caution">
    <text evidence="2">The sequence shown here is derived from an EMBL/GenBank/DDBJ whole genome shotgun (WGS) entry which is preliminary data.</text>
</comment>
<keyword evidence="3" id="KW-1185">Reference proteome</keyword>
<feature type="transmembrane region" description="Helical" evidence="1">
    <location>
        <begin position="155"/>
        <end position="173"/>
    </location>
</feature>
<evidence type="ECO:0000313" key="2">
    <source>
        <dbReference type="EMBL" id="ORY21563.1"/>
    </source>
</evidence>
<dbReference type="AlphaFoldDB" id="A0A1Y2AG33"/>
<keyword evidence="1" id="KW-0812">Transmembrane</keyword>
<dbReference type="Proteomes" id="UP000193642">
    <property type="component" value="Unassembled WGS sequence"/>
</dbReference>
<accession>A0A1Y2AG33</accession>
<reference evidence="2 3" key="1">
    <citation type="submission" date="2016-07" db="EMBL/GenBank/DDBJ databases">
        <title>Pervasive Adenine N6-methylation of Active Genes in Fungi.</title>
        <authorList>
            <consortium name="DOE Joint Genome Institute"/>
            <person name="Mondo S.J."/>
            <person name="Dannebaum R.O."/>
            <person name="Kuo R.C."/>
            <person name="Labutti K."/>
            <person name="Haridas S."/>
            <person name="Kuo A."/>
            <person name="Salamov A."/>
            <person name="Ahrendt S.R."/>
            <person name="Lipzen A."/>
            <person name="Sullivan W."/>
            <person name="Andreopoulos W.B."/>
            <person name="Clum A."/>
            <person name="Lindquist E."/>
            <person name="Daum C."/>
            <person name="Ramamoorthy G.K."/>
            <person name="Gryganskyi A."/>
            <person name="Culley D."/>
            <person name="Magnuson J.K."/>
            <person name="James T.Y."/>
            <person name="O'Malley M.A."/>
            <person name="Stajich J.E."/>
            <person name="Spatafora J.W."/>
            <person name="Visel A."/>
            <person name="Grigoriev I.V."/>
        </authorList>
    </citation>
    <scope>NUCLEOTIDE SEQUENCE [LARGE SCALE GENOMIC DNA]</scope>
    <source>
        <strain evidence="2 3">JEL800</strain>
    </source>
</reference>
<organism evidence="2 3">
    <name type="scientific">Rhizoclosmatium globosum</name>
    <dbReference type="NCBI Taxonomy" id="329046"/>
    <lineage>
        <taxon>Eukaryota</taxon>
        <taxon>Fungi</taxon>
        <taxon>Fungi incertae sedis</taxon>
        <taxon>Chytridiomycota</taxon>
        <taxon>Chytridiomycota incertae sedis</taxon>
        <taxon>Chytridiomycetes</taxon>
        <taxon>Chytridiales</taxon>
        <taxon>Chytriomycetaceae</taxon>
        <taxon>Rhizoclosmatium</taxon>
    </lineage>
</organism>
<proteinExistence type="predicted"/>
<feature type="transmembrane region" description="Helical" evidence="1">
    <location>
        <begin position="185"/>
        <end position="210"/>
    </location>
</feature>
<feature type="transmembrane region" description="Helical" evidence="1">
    <location>
        <begin position="45"/>
        <end position="63"/>
    </location>
</feature>
<protein>
    <submittedName>
        <fullName evidence="2">Uncharacterized protein</fullName>
    </submittedName>
</protein>
<gene>
    <name evidence="2" type="ORF">BCR33DRAFT_776270</name>
</gene>
<evidence type="ECO:0000256" key="1">
    <source>
        <dbReference type="SAM" id="Phobius"/>
    </source>
</evidence>
<keyword evidence="1" id="KW-0472">Membrane</keyword>